<feature type="region of interest" description="Disordered" evidence="1">
    <location>
        <begin position="259"/>
        <end position="280"/>
    </location>
</feature>
<protein>
    <submittedName>
        <fullName evidence="2">Uncharacterized protein</fullName>
    </submittedName>
</protein>
<feature type="non-terminal residue" evidence="2">
    <location>
        <position position="280"/>
    </location>
</feature>
<dbReference type="AlphaFoldDB" id="X0TTS0"/>
<organism evidence="2">
    <name type="scientific">marine sediment metagenome</name>
    <dbReference type="NCBI Taxonomy" id="412755"/>
    <lineage>
        <taxon>unclassified sequences</taxon>
        <taxon>metagenomes</taxon>
        <taxon>ecological metagenomes</taxon>
    </lineage>
</organism>
<name>X0TTS0_9ZZZZ</name>
<reference evidence="2" key="1">
    <citation type="journal article" date="2014" name="Front. Microbiol.">
        <title>High frequency of phylogenetically diverse reductive dehalogenase-homologous genes in deep subseafloor sedimentary metagenomes.</title>
        <authorList>
            <person name="Kawai M."/>
            <person name="Futagami T."/>
            <person name="Toyoda A."/>
            <person name="Takaki Y."/>
            <person name="Nishi S."/>
            <person name="Hori S."/>
            <person name="Arai W."/>
            <person name="Tsubouchi T."/>
            <person name="Morono Y."/>
            <person name="Uchiyama I."/>
            <person name="Ito T."/>
            <person name="Fujiyama A."/>
            <person name="Inagaki F."/>
            <person name="Takami H."/>
        </authorList>
    </citation>
    <scope>NUCLEOTIDE SEQUENCE</scope>
    <source>
        <strain evidence="2">Expedition CK06-06</strain>
    </source>
</reference>
<feature type="non-terminal residue" evidence="2">
    <location>
        <position position="1"/>
    </location>
</feature>
<sequence>NKARSELSMATHIDTEIFYIEQGGQKLRVTQYVRNLTSFSSTDASVLAESLVADSGIKKVTTSFLPEIMLSMVRNDGQALLMTYSKEMGMMAYTEVITDGFINDVAAYYSLYNTQDYTFWAVERNGSYAIERMRYPCGKVCSPLTTNNIVHMDGWLSGTVAGLDITGLETLNGKTVGVVIDDAWQVQEYTVANGKITLSKDFTGASYAVGLLYQGYLETFENPDNFQGTGLGTDRRWVDLYTRLYNSALPIVYGKRAPDRTPSSLMGKSENVRPGLQDIR</sequence>
<gene>
    <name evidence="2" type="ORF">S01H1_27534</name>
</gene>
<evidence type="ECO:0000313" key="2">
    <source>
        <dbReference type="EMBL" id="GAF90601.1"/>
    </source>
</evidence>
<proteinExistence type="predicted"/>
<evidence type="ECO:0000256" key="1">
    <source>
        <dbReference type="SAM" id="MobiDB-lite"/>
    </source>
</evidence>
<comment type="caution">
    <text evidence="2">The sequence shown here is derived from an EMBL/GenBank/DDBJ whole genome shotgun (WGS) entry which is preliminary data.</text>
</comment>
<accession>X0TTS0</accession>
<dbReference type="EMBL" id="BARS01016774">
    <property type="protein sequence ID" value="GAF90601.1"/>
    <property type="molecule type" value="Genomic_DNA"/>
</dbReference>